<reference evidence="1 2" key="1">
    <citation type="submission" date="2007-03" db="EMBL/GenBank/DDBJ databases">
        <authorList>
            <person name="Fulton L."/>
            <person name="Clifton S."/>
            <person name="Fulton B."/>
            <person name="Xu J."/>
            <person name="Minx P."/>
            <person name="Pepin K.H."/>
            <person name="Johnson M."/>
            <person name="Thiruvilangam P."/>
            <person name="Bhonagiri V."/>
            <person name="Nash W.E."/>
            <person name="Mardis E.R."/>
            <person name="Wilson R.K."/>
        </authorList>
    </citation>
    <scope>NUCLEOTIDE SEQUENCE [LARGE SCALE GENOMIC DNA]</scope>
    <source>
        <strain evidence="2">ATCC 8483 / DSM 1896 / JCM 5824 / BCRC 10623 / CCUG 4943 / NCTC 11153</strain>
    </source>
</reference>
<dbReference type="Proteomes" id="UP000005475">
    <property type="component" value="Unassembled WGS sequence"/>
</dbReference>
<evidence type="ECO:0000313" key="2">
    <source>
        <dbReference type="Proteomes" id="UP000005475"/>
    </source>
</evidence>
<evidence type="ECO:0000313" key="1">
    <source>
        <dbReference type="EMBL" id="EDO09458.1"/>
    </source>
</evidence>
<organism evidence="1 2">
    <name type="scientific">Bacteroides ovatus (strain ATCC 8483 / DSM 1896 / JCM 5824 / BCRC 10623 / CCUG 4943 / NCTC 11153)</name>
    <dbReference type="NCBI Taxonomy" id="411476"/>
    <lineage>
        <taxon>Bacteria</taxon>
        <taxon>Pseudomonadati</taxon>
        <taxon>Bacteroidota</taxon>
        <taxon>Bacteroidia</taxon>
        <taxon>Bacteroidales</taxon>
        <taxon>Bacteroidaceae</taxon>
        <taxon>Bacteroides</taxon>
    </lineage>
</organism>
<protein>
    <submittedName>
        <fullName evidence="1">Uncharacterized protein</fullName>
    </submittedName>
</protein>
<accession>A0AAN3A491</accession>
<dbReference type="AlphaFoldDB" id="A0AAN3A491"/>
<comment type="caution">
    <text evidence="1">The sequence shown here is derived from an EMBL/GenBank/DDBJ whole genome shotgun (WGS) entry which is preliminary data.</text>
</comment>
<gene>
    <name evidence="1" type="ORF">BACOVA_05320</name>
</gene>
<sequence length="64" mass="7308">MGSVYLYVMGISYQHLIIRDTQYISLIICNKVSLSCLRFFISIFSQSISLFFEEINSSTTSLGK</sequence>
<proteinExistence type="predicted"/>
<name>A0AAN3A491_BACO1</name>
<reference evidence="2" key="2">
    <citation type="submission" date="2007-04" db="EMBL/GenBank/DDBJ databases">
        <title>Draft genome sequence of Bacteroides ovatus (ATCC 8483).</title>
        <authorList>
            <person name="Sudarsanam P."/>
            <person name="Ley R."/>
            <person name="Guruge J."/>
            <person name="Turnbaugh P.J."/>
            <person name="Mahowald M."/>
            <person name="Liep D."/>
            <person name="Gordon J."/>
        </authorList>
    </citation>
    <scope>NUCLEOTIDE SEQUENCE [LARGE SCALE GENOMIC DNA]</scope>
    <source>
        <strain evidence="2">ATCC 8483 / DSM 1896 / JCM 5824 / BCRC 10623 / CCUG 4943 / NCTC 11153</strain>
    </source>
</reference>
<dbReference type="EMBL" id="AAXF02000054">
    <property type="protein sequence ID" value="EDO09458.1"/>
    <property type="molecule type" value="Genomic_DNA"/>
</dbReference>